<dbReference type="InterPro" id="IPR006204">
    <property type="entry name" value="GHMP_kinase_N_dom"/>
</dbReference>
<dbReference type="GO" id="GO:0004496">
    <property type="term" value="F:mevalonate kinase activity"/>
    <property type="evidence" value="ECO:0007669"/>
    <property type="project" value="InterPro"/>
</dbReference>
<dbReference type="InterPro" id="IPR020568">
    <property type="entry name" value="Ribosomal_Su5_D2-typ_SF"/>
</dbReference>
<dbReference type="GO" id="GO:0019287">
    <property type="term" value="P:isopentenyl diphosphate biosynthetic process, mevalonate pathway"/>
    <property type="evidence" value="ECO:0007669"/>
    <property type="project" value="TreeGrafter"/>
</dbReference>
<dbReference type="InterPro" id="IPR014721">
    <property type="entry name" value="Ribsml_uS5_D2-typ_fold_subgr"/>
</dbReference>
<dbReference type="SUPFAM" id="SSF54211">
    <property type="entry name" value="Ribosomal protein S5 domain 2-like"/>
    <property type="match status" value="1"/>
</dbReference>
<organism evidence="5 6">
    <name type="scientific">Psylliodes chrysocephalus</name>
    <dbReference type="NCBI Taxonomy" id="3402493"/>
    <lineage>
        <taxon>Eukaryota</taxon>
        <taxon>Metazoa</taxon>
        <taxon>Ecdysozoa</taxon>
        <taxon>Arthropoda</taxon>
        <taxon>Hexapoda</taxon>
        <taxon>Insecta</taxon>
        <taxon>Pterygota</taxon>
        <taxon>Neoptera</taxon>
        <taxon>Endopterygota</taxon>
        <taxon>Coleoptera</taxon>
        <taxon>Polyphaga</taxon>
        <taxon>Cucujiformia</taxon>
        <taxon>Chrysomeloidea</taxon>
        <taxon>Chrysomelidae</taxon>
        <taxon>Galerucinae</taxon>
        <taxon>Alticini</taxon>
        <taxon>Psylliodes</taxon>
    </lineage>
</organism>
<reference evidence="5" key="1">
    <citation type="submission" date="2022-01" db="EMBL/GenBank/DDBJ databases">
        <authorList>
            <person name="King R."/>
        </authorList>
    </citation>
    <scope>NUCLEOTIDE SEQUENCE</scope>
</reference>
<dbReference type="PANTHER" id="PTHR43290:SF2">
    <property type="entry name" value="MEVALONATE KINASE"/>
    <property type="match status" value="1"/>
</dbReference>
<dbReference type="Gene3D" id="3.30.230.10">
    <property type="match status" value="1"/>
</dbReference>
<name>A0A9P0CZL2_9CUCU</name>
<dbReference type="InterPro" id="IPR006205">
    <property type="entry name" value="Mev_gal_kin"/>
</dbReference>
<dbReference type="Pfam" id="PF00288">
    <property type="entry name" value="GHMP_kinases_N"/>
    <property type="match status" value="1"/>
</dbReference>
<dbReference type="AlphaFoldDB" id="A0A9P0CZL2"/>
<sequence length="242" mass="27245">MLKLQKLSCQLQEKLFYTVNTRWYSVVYGKLALAASLGLRTKIILSEIDEPDAFEIVSQVLNHKFDLQEIKSVLLEPLPLLVDKKDFNWEYPNLLNHEELVRKIDCFLNASNSSLSNIHQVMSAKAILYLCAGIIGSTSTDLKPIEIRIITGLTTGAGMGSSASFSVCVAAALVQYVKSQRSVNSFSKHSFKPSHWNIDLDFFNAKELDLICHWSFCAEKIIHGTPSDVINPLVIQFFQNIY</sequence>
<keyword evidence="1" id="KW-0808">Transferase</keyword>
<proteinExistence type="predicted"/>
<accession>A0A9P0CZL2</accession>
<dbReference type="PANTHER" id="PTHR43290">
    <property type="entry name" value="MEVALONATE KINASE"/>
    <property type="match status" value="1"/>
</dbReference>
<dbReference type="Proteomes" id="UP001153636">
    <property type="component" value="Chromosome 22"/>
</dbReference>
<evidence type="ECO:0000259" key="4">
    <source>
        <dbReference type="Pfam" id="PF00288"/>
    </source>
</evidence>
<dbReference type="GO" id="GO:0005829">
    <property type="term" value="C:cytosol"/>
    <property type="evidence" value="ECO:0007669"/>
    <property type="project" value="TreeGrafter"/>
</dbReference>
<gene>
    <name evidence="5" type="ORF">PSYICH_LOCUS8220</name>
</gene>
<dbReference type="GO" id="GO:0005524">
    <property type="term" value="F:ATP binding"/>
    <property type="evidence" value="ECO:0007669"/>
    <property type="project" value="InterPro"/>
</dbReference>
<feature type="domain" description="GHMP kinase N-terminal" evidence="4">
    <location>
        <begin position="136"/>
        <end position="179"/>
    </location>
</feature>
<dbReference type="OrthoDB" id="4983at2759"/>
<evidence type="ECO:0000256" key="2">
    <source>
        <dbReference type="ARBA" id="ARBA00022777"/>
    </source>
</evidence>
<dbReference type="GO" id="GO:0006695">
    <property type="term" value="P:cholesterol biosynthetic process"/>
    <property type="evidence" value="ECO:0007669"/>
    <property type="project" value="TreeGrafter"/>
</dbReference>
<evidence type="ECO:0000256" key="3">
    <source>
        <dbReference type="ARBA" id="ARBA00029438"/>
    </source>
</evidence>
<dbReference type="EMBL" id="OV651834">
    <property type="protein sequence ID" value="CAH1107582.1"/>
    <property type="molecule type" value="Genomic_DNA"/>
</dbReference>
<keyword evidence="6" id="KW-1185">Reference proteome</keyword>
<evidence type="ECO:0000313" key="5">
    <source>
        <dbReference type="EMBL" id="CAH1107582.1"/>
    </source>
</evidence>
<keyword evidence="2" id="KW-0418">Kinase</keyword>
<protein>
    <recommendedName>
        <fullName evidence="4">GHMP kinase N-terminal domain-containing protein</fullName>
    </recommendedName>
</protein>
<evidence type="ECO:0000256" key="1">
    <source>
        <dbReference type="ARBA" id="ARBA00022679"/>
    </source>
</evidence>
<evidence type="ECO:0000313" key="6">
    <source>
        <dbReference type="Proteomes" id="UP001153636"/>
    </source>
</evidence>
<comment type="pathway">
    <text evidence="3">Isoprenoid biosynthesis; isopentenyl diphosphate biosynthesis via mevalonate pathway; isopentenyl diphosphate from (R)-mevalonate: step 1/3.</text>
</comment>